<protein>
    <submittedName>
        <fullName evidence="2">DUF4386 domain-containing protein</fullName>
    </submittedName>
</protein>
<dbReference type="RefSeq" id="WP_379932010.1">
    <property type="nucleotide sequence ID" value="NZ_JBHTHY010000003.1"/>
</dbReference>
<feature type="transmembrane region" description="Helical" evidence="1">
    <location>
        <begin position="199"/>
        <end position="216"/>
    </location>
</feature>
<feature type="transmembrane region" description="Helical" evidence="1">
    <location>
        <begin position="61"/>
        <end position="78"/>
    </location>
</feature>
<feature type="transmembrane region" description="Helical" evidence="1">
    <location>
        <begin position="139"/>
        <end position="158"/>
    </location>
</feature>
<evidence type="ECO:0000256" key="1">
    <source>
        <dbReference type="SAM" id="Phobius"/>
    </source>
</evidence>
<dbReference type="Pfam" id="PF14329">
    <property type="entry name" value="DUF4386"/>
    <property type="match status" value="1"/>
</dbReference>
<reference evidence="3" key="1">
    <citation type="journal article" date="2019" name="Int. J. Syst. Evol. Microbiol.">
        <title>The Global Catalogue of Microorganisms (GCM) 10K type strain sequencing project: providing services to taxonomists for standard genome sequencing and annotation.</title>
        <authorList>
            <consortium name="The Broad Institute Genomics Platform"/>
            <consortium name="The Broad Institute Genome Sequencing Center for Infectious Disease"/>
            <person name="Wu L."/>
            <person name="Ma J."/>
        </authorList>
    </citation>
    <scope>NUCLEOTIDE SEQUENCE [LARGE SCALE GENOMIC DNA]</scope>
    <source>
        <strain evidence="3">CCUG 61948</strain>
    </source>
</reference>
<feature type="transmembrane region" description="Helical" evidence="1">
    <location>
        <begin position="167"/>
        <end position="187"/>
    </location>
</feature>
<gene>
    <name evidence="2" type="ORF">ACFQZJ_02345</name>
</gene>
<keyword evidence="1" id="KW-0472">Membrane</keyword>
<name>A0ABW3AZH5_9FLAO</name>
<keyword evidence="1" id="KW-0812">Transmembrane</keyword>
<dbReference type="InterPro" id="IPR025495">
    <property type="entry name" value="DUF4386"/>
</dbReference>
<evidence type="ECO:0000313" key="3">
    <source>
        <dbReference type="Proteomes" id="UP001597012"/>
    </source>
</evidence>
<feature type="transmembrane region" description="Helical" evidence="1">
    <location>
        <begin position="85"/>
        <end position="105"/>
    </location>
</feature>
<sequence length="244" mass="27474">MQSIKKTARVAGVLYLIVILCGIFAEKYVRATLVDLTDGAKTVATISRNELLFRLGFISDLLMQLAYFVLPLVLFRILKETNKWLAQIMVLSVSVAVAILCINMLNHYAPLLLLNGEGFNSEQVQNQVLFHLNLHSNGYRIAQLFFGLWLLPLGYLVLTSKLFPKGIGVLLILGCFGYLMDFVLYFLFPSESKALSEWITLPADLGEFSLCFYLLAKGVKKVPNHKCERLAANSKSYLQRNKQS</sequence>
<keyword evidence="3" id="KW-1185">Reference proteome</keyword>
<dbReference type="EMBL" id="JBHTHY010000003">
    <property type="protein sequence ID" value="MFD0796285.1"/>
    <property type="molecule type" value="Genomic_DNA"/>
</dbReference>
<dbReference type="Proteomes" id="UP001597012">
    <property type="component" value="Unassembled WGS sequence"/>
</dbReference>
<accession>A0ABW3AZH5</accession>
<comment type="caution">
    <text evidence="2">The sequence shown here is derived from an EMBL/GenBank/DDBJ whole genome shotgun (WGS) entry which is preliminary data.</text>
</comment>
<evidence type="ECO:0000313" key="2">
    <source>
        <dbReference type="EMBL" id="MFD0796285.1"/>
    </source>
</evidence>
<keyword evidence="1" id="KW-1133">Transmembrane helix</keyword>
<organism evidence="2 3">
    <name type="scientific">Maribacter chungangensis</name>
    <dbReference type="NCBI Taxonomy" id="1069117"/>
    <lineage>
        <taxon>Bacteria</taxon>
        <taxon>Pseudomonadati</taxon>
        <taxon>Bacteroidota</taxon>
        <taxon>Flavobacteriia</taxon>
        <taxon>Flavobacteriales</taxon>
        <taxon>Flavobacteriaceae</taxon>
        <taxon>Maribacter</taxon>
    </lineage>
</organism>
<proteinExistence type="predicted"/>